<evidence type="ECO:0000313" key="1">
    <source>
        <dbReference type="EMBL" id="GBF35856.1"/>
    </source>
</evidence>
<dbReference type="EMBL" id="BFAX01000001">
    <property type="protein sequence ID" value="GBF35856.1"/>
    <property type="molecule type" value="Genomic_DNA"/>
</dbReference>
<name>A0A401HNN0_9EURY</name>
<organism evidence="1 2">
    <name type="scientific">Methanofervidicoccus abyssi</name>
    <dbReference type="NCBI Taxonomy" id="2082189"/>
    <lineage>
        <taxon>Archaea</taxon>
        <taxon>Methanobacteriati</taxon>
        <taxon>Methanobacteriota</taxon>
        <taxon>Methanomada group</taxon>
        <taxon>Methanococci</taxon>
        <taxon>Methanococcales</taxon>
        <taxon>Methanofervidicoccus</taxon>
    </lineage>
</organism>
<dbReference type="OrthoDB" id="65613at2157"/>
<protein>
    <submittedName>
        <fullName evidence="1">Uncharacterized protein</fullName>
    </submittedName>
</protein>
<keyword evidence="2" id="KW-1185">Reference proteome</keyword>
<dbReference type="AlphaFoldDB" id="A0A401HNN0"/>
<proteinExistence type="predicted"/>
<reference evidence="1 2" key="1">
    <citation type="journal article" date="2019" name="Int. J. Syst. Evol. Microbiol.">
        <title>Methanofervidicoccus abyssi gen. nov., sp. nov., a hydrogenotrophic methanogen, isolated from a hydrothermal vent chimney in the Mid-Cayman Spreading Center, the Caribbean Sea.</title>
        <authorList>
            <person name="Sakai S."/>
            <person name="Takaki Y."/>
            <person name="Miyazaki M."/>
            <person name="Ogawara M."/>
            <person name="Yanagawa K."/>
            <person name="Miyazaki J."/>
            <person name="Takai K."/>
        </authorList>
    </citation>
    <scope>NUCLEOTIDE SEQUENCE [LARGE SCALE GENOMIC DNA]</scope>
    <source>
        <strain evidence="1 2">HHB</strain>
    </source>
</reference>
<dbReference type="RefSeq" id="WP_131006648.1">
    <property type="nucleotide sequence ID" value="NZ_BFAX01000001.1"/>
</dbReference>
<sequence length="145" mass="16869">MLKLSNIKYLLPVLIILTSVQGINLVCAEESFSKIVEDSPYPEFIYIDKEILPKILKNYGVDIPSFLLFFVDGVYINLENPEEKAVKTPIWFLVKIAKSLNLLDENINAEGGFIFMDSKYVGKPEYYMKYGNPAWRYNYILQRLR</sequence>
<accession>A0A401HNN0</accession>
<comment type="caution">
    <text evidence="1">The sequence shown here is derived from an EMBL/GenBank/DDBJ whole genome shotgun (WGS) entry which is preliminary data.</text>
</comment>
<gene>
    <name evidence="1" type="ORF">MHHB_P0081</name>
</gene>
<dbReference type="Proteomes" id="UP000290527">
    <property type="component" value="Unassembled WGS sequence"/>
</dbReference>
<evidence type="ECO:0000313" key="2">
    <source>
        <dbReference type="Proteomes" id="UP000290527"/>
    </source>
</evidence>